<dbReference type="AlphaFoldDB" id="A0A9P0LAG1"/>
<accession>A0A9P0LAG1</accession>
<proteinExistence type="predicted"/>
<dbReference type="Proteomes" id="UP001152888">
    <property type="component" value="Unassembled WGS sequence"/>
</dbReference>
<reference evidence="1" key="1">
    <citation type="submission" date="2022-03" db="EMBL/GenBank/DDBJ databases">
        <authorList>
            <person name="Sayadi A."/>
        </authorList>
    </citation>
    <scope>NUCLEOTIDE SEQUENCE</scope>
</reference>
<organism evidence="1 2">
    <name type="scientific">Acanthoscelides obtectus</name>
    <name type="common">Bean weevil</name>
    <name type="synonym">Bruchus obtectus</name>
    <dbReference type="NCBI Taxonomy" id="200917"/>
    <lineage>
        <taxon>Eukaryota</taxon>
        <taxon>Metazoa</taxon>
        <taxon>Ecdysozoa</taxon>
        <taxon>Arthropoda</taxon>
        <taxon>Hexapoda</taxon>
        <taxon>Insecta</taxon>
        <taxon>Pterygota</taxon>
        <taxon>Neoptera</taxon>
        <taxon>Endopterygota</taxon>
        <taxon>Coleoptera</taxon>
        <taxon>Polyphaga</taxon>
        <taxon>Cucujiformia</taxon>
        <taxon>Chrysomeloidea</taxon>
        <taxon>Chrysomelidae</taxon>
        <taxon>Bruchinae</taxon>
        <taxon>Bruchini</taxon>
        <taxon>Acanthoscelides</taxon>
    </lineage>
</organism>
<comment type="caution">
    <text evidence="1">The sequence shown here is derived from an EMBL/GenBank/DDBJ whole genome shotgun (WGS) entry which is preliminary data.</text>
</comment>
<evidence type="ECO:0000313" key="2">
    <source>
        <dbReference type="Proteomes" id="UP001152888"/>
    </source>
</evidence>
<dbReference type="EMBL" id="CAKOFQ010007193">
    <property type="protein sequence ID" value="CAH1994223.1"/>
    <property type="molecule type" value="Genomic_DNA"/>
</dbReference>
<evidence type="ECO:0000313" key="1">
    <source>
        <dbReference type="EMBL" id="CAH1994223.1"/>
    </source>
</evidence>
<gene>
    <name evidence="1" type="ORF">ACAOBT_LOCUS21985</name>
</gene>
<sequence length="70" mass="7940">MAMQLCSSICGLRNSQRKEEGHLSTRGNFCVKAILPPKLSEARGRAYFLRQPTPKELQNCTKRESKVCRS</sequence>
<name>A0A9P0LAG1_ACAOB</name>
<keyword evidence="2" id="KW-1185">Reference proteome</keyword>
<protein>
    <submittedName>
        <fullName evidence="1">Uncharacterized protein</fullName>
    </submittedName>
</protein>